<evidence type="ECO:0000256" key="2">
    <source>
        <dbReference type="ARBA" id="ARBA00022679"/>
    </source>
</evidence>
<accession>A0ABQ6C6S3</accession>
<dbReference type="PANTHER" id="PTHR13090:SF1">
    <property type="entry name" value="ARGININE-HYDROXYLASE NDUFAF5, MITOCHONDRIAL"/>
    <property type="match status" value="1"/>
</dbReference>
<proteinExistence type="predicted"/>
<evidence type="ECO:0000256" key="3">
    <source>
        <dbReference type="SAM" id="MobiDB-lite"/>
    </source>
</evidence>
<keyword evidence="5" id="KW-1185">Reference proteome</keyword>
<dbReference type="PANTHER" id="PTHR13090">
    <property type="entry name" value="ARGININE-HYDROXYLASE NDUFAF5, MITOCHONDRIAL"/>
    <property type="match status" value="1"/>
</dbReference>
<reference evidence="5" key="1">
    <citation type="journal article" date="2019" name="Int. J. Syst. Evol. Microbiol.">
        <title>The Global Catalogue of Microorganisms (GCM) 10K type strain sequencing project: providing services to taxonomists for standard genome sequencing and annotation.</title>
        <authorList>
            <consortium name="The Broad Institute Genomics Platform"/>
            <consortium name="The Broad Institute Genome Sequencing Center for Infectious Disease"/>
            <person name="Wu L."/>
            <person name="Ma J."/>
        </authorList>
    </citation>
    <scope>NUCLEOTIDE SEQUENCE [LARGE SCALE GENOMIC DNA]</scope>
    <source>
        <strain evidence="5">NBRC 109341</strain>
    </source>
</reference>
<dbReference type="EMBL" id="BSPB01000014">
    <property type="protein sequence ID" value="GLS14714.1"/>
    <property type="molecule type" value="Genomic_DNA"/>
</dbReference>
<evidence type="ECO:0000256" key="1">
    <source>
        <dbReference type="ARBA" id="ARBA00022603"/>
    </source>
</evidence>
<evidence type="ECO:0000313" key="4">
    <source>
        <dbReference type="EMBL" id="GLS14714.1"/>
    </source>
</evidence>
<dbReference type="SUPFAM" id="SSF53335">
    <property type="entry name" value="S-adenosyl-L-methionine-dependent methyltransferases"/>
    <property type="match status" value="1"/>
</dbReference>
<comment type="caution">
    <text evidence="4">The sequence shown here is derived from an EMBL/GenBank/DDBJ whole genome shotgun (WGS) entry which is preliminary data.</text>
</comment>
<keyword evidence="2" id="KW-0808">Transferase</keyword>
<keyword evidence="1" id="KW-0489">Methyltransferase</keyword>
<evidence type="ECO:0000313" key="5">
    <source>
        <dbReference type="Proteomes" id="UP001156903"/>
    </source>
</evidence>
<organism evidence="4 5">
    <name type="scientific">Hydrogenophaga electricum</name>
    <dbReference type="NCBI Taxonomy" id="1230953"/>
    <lineage>
        <taxon>Bacteria</taxon>
        <taxon>Pseudomonadati</taxon>
        <taxon>Pseudomonadota</taxon>
        <taxon>Betaproteobacteria</taxon>
        <taxon>Burkholderiales</taxon>
        <taxon>Comamonadaceae</taxon>
        <taxon>Hydrogenophaga</taxon>
    </lineage>
</organism>
<name>A0ABQ6C6S3_9BURK</name>
<dbReference type="Proteomes" id="UP001156903">
    <property type="component" value="Unassembled WGS sequence"/>
</dbReference>
<feature type="region of interest" description="Disordered" evidence="3">
    <location>
        <begin position="259"/>
        <end position="281"/>
    </location>
</feature>
<sequence length="281" mass="31914">MRRPAEGSAWLHEEVARRMMDRLGWFRTLPDSWLHWEPVLGGLRAHAALVERLPQAQALVWAEHLDAALAATGARRPGPAWHPSQWLRRDTRTRAWVPDETVGMLWSNLALHAEPQPQALLRRWQGLIRTDGFLMFSCLGPDTLRELRALYAARGWRPPAQAFTDMHDWGDMLVQSGFAEPVMDMERIVLTYSSGAALLDELRTLGRNLSTDRAPRLQAPGGRAALVEVLESGLPRGDDGRLQMTFEIVYGHAYKPVPRDRGTQTVSLDEMRNQLRQRPPR</sequence>
<dbReference type="Gene3D" id="3.40.50.150">
    <property type="entry name" value="Vaccinia Virus protein VP39"/>
    <property type="match status" value="1"/>
</dbReference>
<gene>
    <name evidence="4" type="primary">bioC</name>
    <name evidence="4" type="ORF">GCM10007935_21460</name>
</gene>
<dbReference type="InterPro" id="IPR029063">
    <property type="entry name" value="SAM-dependent_MTases_sf"/>
</dbReference>
<dbReference type="InterPro" id="IPR050602">
    <property type="entry name" value="Malonyl-ACP_OMT"/>
</dbReference>
<protein>
    <submittedName>
        <fullName evidence="4">Malonyl-[acyl-carrier protein] O-methyltransferase</fullName>
    </submittedName>
</protein>